<feature type="region of interest" description="Disordered" evidence="1">
    <location>
        <begin position="164"/>
        <end position="214"/>
    </location>
</feature>
<feature type="compositionally biased region" description="Polar residues" evidence="1">
    <location>
        <begin position="174"/>
        <end position="205"/>
    </location>
</feature>
<keyword evidence="2" id="KW-0812">Transmembrane</keyword>
<feature type="transmembrane region" description="Helical" evidence="2">
    <location>
        <begin position="93"/>
        <end position="113"/>
    </location>
</feature>
<dbReference type="AlphaFoldDB" id="A0A8J4BPH2"/>
<gene>
    <name evidence="3" type="ORF">Vafri_17077</name>
</gene>
<name>A0A8J4BPH2_9CHLO</name>
<keyword evidence="2" id="KW-1133">Transmembrane helix</keyword>
<reference evidence="3" key="1">
    <citation type="journal article" date="2021" name="Proc. Natl. Acad. Sci. U.S.A.">
        <title>Three genomes in the algal genus Volvox reveal the fate of a haploid sex-determining region after a transition to homothallism.</title>
        <authorList>
            <person name="Yamamoto K."/>
            <person name="Hamaji T."/>
            <person name="Kawai-Toyooka H."/>
            <person name="Matsuzaki R."/>
            <person name="Takahashi F."/>
            <person name="Nishimura Y."/>
            <person name="Kawachi M."/>
            <person name="Noguchi H."/>
            <person name="Minakuchi Y."/>
            <person name="Umen J.G."/>
            <person name="Toyoda A."/>
            <person name="Nozaki H."/>
        </authorList>
    </citation>
    <scope>NUCLEOTIDE SEQUENCE</scope>
    <source>
        <strain evidence="3">NIES-3780</strain>
    </source>
</reference>
<organism evidence="3 4">
    <name type="scientific">Volvox africanus</name>
    <dbReference type="NCBI Taxonomy" id="51714"/>
    <lineage>
        <taxon>Eukaryota</taxon>
        <taxon>Viridiplantae</taxon>
        <taxon>Chlorophyta</taxon>
        <taxon>core chlorophytes</taxon>
        <taxon>Chlorophyceae</taxon>
        <taxon>CS clade</taxon>
        <taxon>Chlamydomonadales</taxon>
        <taxon>Volvocaceae</taxon>
        <taxon>Volvox</taxon>
    </lineage>
</organism>
<keyword evidence="2" id="KW-0472">Membrane</keyword>
<accession>A0A8J4BPH2</accession>
<dbReference type="Proteomes" id="UP000747399">
    <property type="component" value="Unassembled WGS sequence"/>
</dbReference>
<evidence type="ECO:0000313" key="4">
    <source>
        <dbReference type="Proteomes" id="UP000747399"/>
    </source>
</evidence>
<proteinExistence type="predicted"/>
<sequence>MSSWQHISSNSWHRSFALPSEPLRSPSGWKILKHTVHRALFKSLQRRSARRFNRVASAVGSVATQSDPAALAASPIASSLTTTFEPQIPDTGVLAAQGLVLAVTIAAAGYWWLVVVPSERAALGRSKRLGPLNTYLQELERPDTVQNRGLERWFYTDWLRQREERRRQRDQQRTPTAEDSSNTTAEDSSNTTAAGDPYVSSTQPEDPNLLRPPVSTPTPRFLSLDNPIVATAVLLALAALLSGLNKH</sequence>
<evidence type="ECO:0000256" key="2">
    <source>
        <dbReference type="SAM" id="Phobius"/>
    </source>
</evidence>
<keyword evidence="4" id="KW-1185">Reference proteome</keyword>
<dbReference type="EMBL" id="BNCO01000054">
    <property type="protein sequence ID" value="GIL62859.1"/>
    <property type="molecule type" value="Genomic_DNA"/>
</dbReference>
<evidence type="ECO:0000256" key="1">
    <source>
        <dbReference type="SAM" id="MobiDB-lite"/>
    </source>
</evidence>
<evidence type="ECO:0000313" key="3">
    <source>
        <dbReference type="EMBL" id="GIL62859.1"/>
    </source>
</evidence>
<protein>
    <submittedName>
        <fullName evidence="3">Uncharacterized protein</fullName>
    </submittedName>
</protein>
<comment type="caution">
    <text evidence="3">The sequence shown here is derived from an EMBL/GenBank/DDBJ whole genome shotgun (WGS) entry which is preliminary data.</text>
</comment>